<evidence type="ECO:0000256" key="2">
    <source>
        <dbReference type="ARBA" id="ARBA00022840"/>
    </source>
</evidence>
<evidence type="ECO:0000256" key="1">
    <source>
        <dbReference type="ARBA" id="ARBA00022741"/>
    </source>
</evidence>
<dbReference type="SUPFAM" id="SSF46689">
    <property type="entry name" value="Homeodomain-like"/>
    <property type="match status" value="1"/>
</dbReference>
<dbReference type="PROSITE" id="PS50045">
    <property type="entry name" value="SIGMA54_INTERACT_4"/>
    <property type="match status" value="1"/>
</dbReference>
<dbReference type="GO" id="GO:0043565">
    <property type="term" value="F:sequence-specific DNA binding"/>
    <property type="evidence" value="ECO:0007669"/>
    <property type="project" value="InterPro"/>
</dbReference>
<keyword evidence="4" id="KW-0238">DNA-binding</keyword>
<gene>
    <name evidence="9" type="primary">zraR_5</name>
    <name evidence="9" type="ORF">Poly24_23320</name>
</gene>
<evidence type="ECO:0000256" key="3">
    <source>
        <dbReference type="ARBA" id="ARBA00023015"/>
    </source>
</evidence>
<dbReference type="InterPro" id="IPR011006">
    <property type="entry name" value="CheY-like_superfamily"/>
</dbReference>
<evidence type="ECO:0000313" key="10">
    <source>
        <dbReference type="Proteomes" id="UP000315082"/>
    </source>
</evidence>
<dbReference type="GO" id="GO:0005524">
    <property type="term" value="F:ATP binding"/>
    <property type="evidence" value="ECO:0007669"/>
    <property type="project" value="UniProtKB-KW"/>
</dbReference>
<dbReference type="Pfam" id="PF00158">
    <property type="entry name" value="Sigma54_activat"/>
    <property type="match status" value="1"/>
</dbReference>
<dbReference type="PROSITE" id="PS00688">
    <property type="entry name" value="SIGMA54_INTERACT_3"/>
    <property type="match status" value="1"/>
</dbReference>
<dbReference type="InterPro" id="IPR009057">
    <property type="entry name" value="Homeodomain-like_sf"/>
</dbReference>
<protein>
    <submittedName>
        <fullName evidence="9">Transcriptional regulatory protein ZraR</fullName>
    </submittedName>
</protein>
<proteinExistence type="predicted"/>
<keyword evidence="3" id="KW-0805">Transcription regulation</keyword>
<accession>A0A518JSV6</accession>
<dbReference type="FunFam" id="3.40.50.300:FF:000006">
    <property type="entry name" value="DNA-binding transcriptional regulator NtrC"/>
    <property type="match status" value="1"/>
</dbReference>
<dbReference type="SUPFAM" id="SSF52172">
    <property type="entry name" value="CheY-like"/>
    <property type="match status" value="1"/>
</dbReference>
<evidence type="ECO:0000256" key="5">
    <source>
        <dbReference type="ARBA" id="ARBA00023163"/>
    </source>
</evidence>
<dbReference type="InterPro" id="IPR001789">
    <property type="entry name" value="Sig_transdc_resp-reg_receiver"/>
</dbReference>
<feature type="domain" description="Sigma-54 factor interaction" evidence="7">
    <location>
        <begin position="153"/>
        <end position="382"/>
    </location>
</feature>
<keyword evidence="10" id="KW-1185">Reference proteome</keyword>
<keyword evidence="1" id="KW-0547">Nucleotide-binding</keyword>
<dbReference type="PANTHER" id="PTHR32071">
    <property type="entry name" value="TRANSCRIPTIONAL REGULATORY PROTEIN"/>
    <property type="match status" value="1"/>
</dbReference>
<dbReference type="InterPro" id="IPR058031">
    <property type="entry name" value="AAA_lid_NorR"/>
</dbReference>
<feature type="domain" description="Response regulatory" evidence="8">
    <location>
        <begin position="12"/>
        <end position="126"/>
    </location>
</feature>
<dbReference type="PROSITE" id="PS50110">
    <property type="entry name" value="RESPONSE_REGULATORY"/>
    <property type="match status" value="1"/>
</dbReference>
<evidence type="ECO:0000313" key="9">
    <source>
        <dbReference type="EMBL" id="QDV68622.1"/>
    </source>
</evidence>
<keyword evidence="6" id="KW-0597">Phosphoprotein</keyword>
<keyword evidence="2" id="KW-0067">ATP-binding</keyword>
<dbReference type="Gene3D" id="1.10.10.60">
    <property type="entry name" value="Homeodomain-like"/>
    <property type="match status" value="1"/>
</dbReference>
<dbReference type="Proteomes" id="UP000315082">
    <property type="component" value="Chromosome"/>
</dbReference>
<dbReference type="PANTHER" id="PTHR32071:SF14">
    <property type="entry name" value="TRANSCRIPTIONAL REGULATORY PROTEIN RTCR"/>
    <property type="match status" value="1"/>
</dbReference>
<reference evidence="9 10" key="1">
    <citation type="submission" date="2019-02" db="EMBL/GenBank/DDBJ databases">
        <title>Deep-cultivation of Planctomycetes and their phenomic and genomic characterization uncovers novel biology.</title>
        <authorList>
            <person name="Wiegand S."/>
            <person name="Jogler M."/>
            <person name="Boedeker C."/>
            <person name="Pinto D."/>
            <person name="Vollmers J."/>
            <person name="Rivas-Marin E."/>
            <person name="Kohn T."/>
            <person name="Peeters S.H."/>
            <person name="Heuer A."/>
            <person name="Rast P."/>
            <person name="Oberbeckmann S."/>
            <person name="Bunk B."/>
            <person name="Jeske O."/>
            <person name="Meyerdierks A."/>
            <person name="Storesund J.E."/>
            <person name="Kallscheuer N."/>
            <person name="Luecker S."/>
            <person name="Lage O.M."/>
            <person name="Pohl T."/>
            <person name="Merkel B.J."/>
            <person name="Hornburger P."/>
            <person name="Mueller R.-W."/>
            <person name="Bruemmer F."/>
            <person name="Labrenz M."/>
            <person name="Spormann A.M."/>
            <person name="Op den Camp H."/>
            <person name="Overmann J."/>
            <person name="Amann R."/>
            <person name="Jetten M.S.M."/>
            <person name="Mascher T."/>
            <person name="Medema M.H."/>
            <person name="Devos D.P."/>
            <person name="Kaster A.-K."/>
            <person name="Ovreas L."/>
            <person name="Rohde M."/>
            <person name="Galperin M.Y."/>
            <person name="Jogler C."/>
        </authorList>
    </citation>
    <scope>NUCLEOTIDE SEQUENCE [LARGE SCALE GENOMIC DNA]</scope>
    <source>
        <strain evidence="9 10">Poly24</strain>
    </source>
</reference>
<dbReference type="CDD" id="cd00156">
    <property type="entry name" value="REC"/>
    <property type="match status" value="1"/>
</dbReference>
<dbReference type="EMBL" id="CP036348">
    <property type="protein sequence ID" value="QDV68622.1"/>
    <property type="molecule type" value="Genomic_DNA"/>
</dbReference>
<dbReference type="SUPFAM" id="SSF52540">
    <property type="entry name" value="P-loop containing nucleoside triphosphate hydrolases"/>
    <property type="match status" value="1"/>
</dbReference>
<dbReference type="Pfam" id="PF25601">
    <property type="entry name" value="AAA_lid_14"/>
    <property type="match status" value="1"/>
</dbReference>
<dbReference type="Pfam" id="PF00072">
    <property type="entry name" value="Response_reg"/>
    <property type="match status" value="1"/>
</dbReference>
<dbReference type="RefSeq" id="WP_145094763.1">
    <property type="nucleotide sequence ID" value="NZ_CP036348.1"/>
</dbReference>
<keyword evidence="5" id="KW-0804">Transcription</keyword>
<dbReference type="InterPro" id="IPR027417">
    <property type="entry name" value="P-loop_NTPase"/>
</dbReference>
<dbReference type="KEGG" id="rcf:Poly24_23320"/>
<dbReference type="InterPro" id="IPR003593">
    <property type="entry name" value="AAA+_ATPase"/>
</dbReference>
<evidence type="ECO:0000259" key="8">
    <source>
        <dbReference type="PROSITE" id="PS50110"/>
    </source>
</evidence>
<dbReference type="GO" id="GO:0000160">
    <property type="term" value="P:phosphorelay signal transduction system"/>
    <property type="evidence" value="ECO:0007669"/>
    <property type="project" value="InterPro"/>
</dbReference>
<dbReference type="SMART" id="SM00448">
    <property type="entry name" value="REC"/>
    <property type="match status" value="1"/>
</dbReference>
<name>A0A518JSV6_9BACT</name>
<dbReference type="InterPro" id="IPR025944">
    <property type="entry name" value="Sigma_54_int_dom_CS"/>
</dbReference>
<evidence type="ECO:0000259" key="7">
    <source>
        <dbReference type="PROSITE" id="PS50045"/>
    </source>
</evidence>
<evidence type="ECO:0000256" key="6">
    <source>
        <dbReference type="PROSITE-ProRule" id="PRU00169"/>
    </source>
</evidence>
<dbReference type="PROSITE" id="PS00676">
    <property type="entry name" value="SIGMA54_INTERACT_2"/>
    <property type="match status" value="1"/>
</dbReference>
<organism evidence="9 10">
    <name type="scientific">Rosistilla carotiformis</name>
    <dbReference type="NCBI Taxonomy" id="2528017"/>
    <lineage>
        <taxon>Bacteria</taxon>
        <taxon>Pseudomonadati</taxon>
        <taxon>Planctomycetota</taxon>
        <taxon>Planctomycetia</taxon>
        <taxon>Pirellulales</taxon>
        <taxon>Pirellulaceae</taxon>
        <taxon>Rosistilla</taxon>
    </lineage>
</organism>
<sequence length="460" mass="50902">MSENSPTKPLPRVLVVDDQQSMCELTKAAIEPLGFVVDWFTDPLEAFATFERSEFDVVLTDMQMKGLNGIDLCQRIVNNRGDVPVVVMTAFGSMETAISAIRAGAYDFVTKPLDFELLALTLGRAVERRDMQQQIRLLSQQVAAARRGSLDQILGESPVMLRLADQVRQIADSEASVLITGESGSGKEMAAQAIHRLSRRSQHAFVALNCAALPETLLESELFGHVKGAFTDASTDRPGLFFQADGGTIFLDELGEMPLSMQAKLLRALEQGSARPVGGAAERAFDVRLLTATNRDLEAMVEAGTFREDLFYRINVIQIEMPPLRSRGTDVLILAQHFIDQFAQQANRPIGGLSETAAQKLVDYNWPGNVRELRNVIQRAVALTRYDRIAPEDLPEKIRSHRGKQVLIGGEDPAELLPMEAVEARYIQHVLEAVDGNKTTAAKILGFDRKTLYRKLRETP</sequence>
<dbReference type="PRINTS" id="PR01590">
    <property type="entry name" value="HTHFIS"/>
</dbReference>
<dbReference type="SMART" id="SM00382">
    <property type="entry name" value="AAA"/>
    <property type="match status" value="1"/>
</dbReference>
<dbReference type="InterPro" id="IPR002197">
    <property type="entry name" value="HTH_Fis"/>
</dbReference>
<feature type="modified residue" description="4-aspartylphosphate" evidence="6">
    <location>
        <position position="61"/>
    </location>
</feature>
<dbReference type="CDD" id="cd00009">
    <property type="entry name" value="AAA"/>
    <property type="match status" value="1"/>
</dbReference>
<dbReference type="Gene3D" id="3.40.50.2300">
    <property type="match status" value="1"/>
</dbReference>
<dbReference type="AlphaFoldDB" id="A0A518JSV6"/>
<dbReference type="InterPro" id="IPR025943">
    <property type="entry name" value="Sigma_54_int_dom_ATP-bd_2"/>
</dbReference>
<evidence type="ECO:0000256" key="4">
    <source>
        <dbReference type="ARBA" id="ARBA00023125"/>
    </source>
</evidence>
<dbReference type="Gene3D" id="1.10.8.60">
    <property type="match status" value="1"/>
</dbReference>
<dbReference type="Pfam" id="PF02954">
    <property type="entry name" value="HTH_8"/>
    <property type="match status" value="1"/>
</dbReference>
<dbReference type="InterPro" id="IPR002078">
    <property type="entry name" value="Sigma_54_int"/>
</dbReference>
<dbReference type="GO" id="GO:0006355">
    <property type="term" value="P:regulation of DNA-templated transcription"/>
    <property type="evidence" value="ECO:0007669"/>
    <property type="project" value="InterPro"/>
</dbReference>
<dbReference type="Gene3D" id="3.40.50.300">
    <property type="entry name" value="P-loop containing nucleotide triphosphate hydrolases"/>
    <property type="match status" value="1"/>
</dbReference>
<dbReference type="OrthoDB" id="9807827at2"/>